<evidence type="ECO:0000313" key="2">
    <source>
        <dbReference type="EMBL" id="EGJ28049.1"/>
    </source>
</evidence>
<sequence length="106" mass="11665">MTKKSKIIFGIIVSIISIIVVTIFSLESIFGTKAYFYGRASKENTINKLFSEDGRSKGPYKLEKLKAKTGDIVKVTFTDAGGVILDEQMVSSEEVPKSVKKVVVND</sequence>
<keyword evidence="3" id="KW-1185">Reference proteome</keyword>
<keyword evidence="1" id="KW-0812">Transmembrane</keyword>
<dbReference type="RefSeq" id="WP_003085576.1">
    <property type="nucleotide sequence ID" value="NZ_AEUU02000001.1"/>
</dbReference>
<reference evidence="2 3" key="1">
    <citation type="journal article" date="2014" name="Int. J. Syst. Evol. Microbiol.">
        <title>Phylogenomics and the dynamic genome evolution of the genus Streptococcus.</title>
        <authorList>
            <consortium name="The Broad Institute Genome Sequencing Platform"/>
            <person name="Richards V.P."/>
            <person name="Palmer S.R."/>
            <person name="Pavinski Bitar P.D."/>
            <person name="Qin X."/>
            <person name="Weinstock G.M."/>
            <person name="Highlander S.K."/>
            <person name="Town C.D."/>
            <person name="Burne R.A."/>
            <person name="Stanhope M.J."/>
        </authorList>
    </citation>
    <scope>NUCLEOTIDE SEQUENCE [LARGE SCALE GENOMIC DNA]</scope>
    <source>
        <strain evidence="2 3">Jelinkova 176</strain>
    </source>
</reference>
<name>A0ABN0CXP5_STRPO</name>
<accession>A0ABN0CXP5</accession>
<dbReference type="EMBL" id="AEUU02000001">
    <property type="protein sequence ID" value="EGJ28049.1"/>
    <property type="molecule type" value="Genomic_DNA"/>
</dbReference>
<protein>
    <recommendedName>
        <fullName evidence="4">YxeA family protein</fullName>
    </recommendedName>
</protein>
<gene>
    <name evidence="2" type="ORF">STRPO_1850</name>
</gene>
<evidence type="ECO:0000256" key="1">
    <source>
        <dbReference type="SAM" id="Phobius"/>
    </source>
</evidence>
<evidence type="ECO:0000313" key="3">
    <source>
        <dbReference type="Proteomes" id="UP000005356"/>
    </source>
</evidence>
<feature type="transmembrane region" description="Helical" evidence="1">
    <location>
        <begin position="7"/>
        <end position="26"/>
    </location>
</feature>
<organism evidence="2 3">
    <name type="scientific">Streptococcus porcinus str. Jelinkova 176</name>
    <dbReference type="NCBI Taxonomy" id="873448"/>
    <lineage>
        <taxon>Bacteria</taxon>
        <taxon>Bacillati</taxon>
        <taxon>Bacillota</taxon>
        <taxon>Bacilli</taxon>
        <taxon>Lactobacillales</taxon>
        <taxon>Streptococcaceae</taxon>
        <taxon>Streptococcus</taxon>
    </lineage>
</organism>
<evidence type="ECO:0008006" key="4">
    <source>
        <dbReference type="Google" id="ProtNLM"/>
    </source>
</evidence>
<keyword evidence="1" id="KW-1133">Transmembrane helix</keyword>
<comment type="caution">
    <text evidence="2">The sequence shown here is derived from an EMBL/GenBank/DDBJ whole genome shotgun (WGS) entry which is preliminary data.</text>
</comment>
<proteinExistence type="predicted"/>
<keyword evidence="1" id="KW-0472">Membrane</keyword>
<dbReference type="Proteomes" id="UP000005356">
    <property type="component" value="Unassembled WGS sequence"/>
</dbReference>